<proteinExistence type="predicted"/>
<name>A0ACB7EZ51_NIBAL</name>
<accession>A0ACB7EZ51</accession>
<organism evidence="1 2">
    <name type="scientific">Nibea albiflora</name>
    <name type="common">Yellow drum</name>
    <name type="synonym">Corvina albiflora</name>
    <dbReference type="NCBI Taxonomy" id="240163"/>
    <lineage>
        <taxon>Eukaryota</taxon>
        <taxon>Metazoa</taxon>
        <taxon>Chordata</taxon>
        <taxon>Craniata</taxon>
        <taxon>Vertebrata</taxon>
        <taxon>Euteleostomi</taxon>
        <taxon>Actinopterygii</taxon>
        <taxon>Neopterygii</taxon>
        <taxon>Teleostei</taxon>
        <taxon>Neoteleostei</taxon>
        <taxon>Acanthomorphata</taxon>
        <taxon>Eupercaria</taxon>
        <taxon>Sciaenidae</taxon>
        <taxon>Nibea</taxon>
    </lineage>
</organism>
<evidence type="ECO:0000313" key="1">
    <source>
        <dbReference type="EMBL" id="KAG8007493.1"/>
    </source>
</evidence>
<comment type="caution">
    <text evidence="1">The sequence shown here is derived from an EMBL/GenBank/DDBJ whole genome shotgun (WGS) entry which is preliminary data.</text>
</comment>
<dbReference type="Proteomes" id="UP000805704">
    <property type="component" value="Chromosome 2"/>
</dbReference>
<gene>
    <name evidence="1" type="primary">R3HCC1</name>
    <name evidence="1" type="ORF">GBF38_013054</name>
</gene>
<keyword evidence="2" id="KW-1185">Reference proteome</keyword>
<protein>
    <submittedName>
        <fullName evidence="1">R3H and coiled-coil domain-containing protein 1</fullName>
    </submittedName>
</protein>
<evidence type="ECO:0000313" key="2">
    <source>
        <dbReference type="Proteomes" id="UP000805704"/>
    </source>
</evidence>
<dbReference type="EMBL" id="CM024790">
    <property type="protein sequence ID" value="KAG8007493.1"/>
    <property type="molecule type" value="Genomic_DNA"/>
</dbReference>
<reference evidence="1" key="1">
    <citation type="submission" date="2020-04" db="EMBL/GenBank/DDBJ databases">
        <title>A chromosome-scale assembly and high-density genetic map of the yellow drum (Nibea albiflora) genome.</title>
        <authorList>
            <person name="Xu D."/>
            <person name="Zhang W."/>
            <person name="Chen R."/>
            <person name="Tan P."/>
            <person name="Wang L."/>
            <person name="Song H."/>
            <person name="Tian L."/>
            <person name="Zhu Q."/>
            <person name="Wang B."/>
        </authorList>
    </citation>
    <scope>NUCLEOTIDE SEQUENCE</scope>
    <source>
        <strain evidence="1">ZJHYS-2018</strain>
    </source>
</reference>
<sequence length="474" mass="53003">CVQTHSLQDLQQPAVSSKVFIQRDYSSGTICKFQTKFPSELESRLDKQQFEETIQTLNNLYAEAEKLGGKSYLEGCLACLTAYTIFLCMETHYEKVHIPVLLFPPLPSRLRYLIHNHIEEEPELTTFSVGESWCRRVVVCHTELRGEAEEDIDLESNSSFCEDPLRSRSREEKEGNAKPKSSNPSRSRGPKRPDKPLYMPRAARERLSLQNSQGPSGEQELLGPASGSCISTSSESCSCPEIQENTKSSSTSGQEHLPTVVDSAVNHVADSPALCAPVLTLHEAEPDVWDQTQTCFADMSLEEDEKDKEALCSVVYSDVTEEIKAQLKEAVSVSIEHTHNDYTIYVNVCVSINPDEFRHVIEIYDFPPLFKTDDLLDAFTDYSDGGMKIKWVDNTHALGVFSSESAATHALSICHPLLKTRTLADGSKKAKGKAMRSAEYIQPVKERPRTDCAVAQRMVTRALGLQGRGRLQRY</sequence>
<feature type="non-terminal residue" evidence="1">
    <location>
        <position position="1"/>
    </location>
</feature>